<reference evidence="2" key="1">
    <citation type="submission" date="2021-01" db="EMBL/GenBank/DDBJ databases">
        <authorList>
            <consortium name="Genoscope - CEA"/>
            <person name="William W."/>
        </authorList>
    </citation>
    <scope>NUCLEOTIDE SEQUENCE</scope>
</reference>
<evidence type="ECO:0000313" key="2">
    <source>
        <dbReference type="EMBL" id="CAD8142169.1"/>
    </source>
</evidence>
<feature type="compositionally biased region" description="Low complexity" evidence="1">
    <location>
        <begin position="34"/>
        <end position="45"/>
    </location>
</feature>
<feature type="region of interest" description="Disordered" evidence="1">
    <location>
        <begin position="1"/>
        <end position="113"/>
    </location>
</feature>
<dbReference type="OMA" id="QTDQSPN"/>
<feature type="region of interest" description="Disordered" evidence="1">
    <location>
        <begin position="568"/>
        <end position="589"/>
    </location>
</feature>
<feature type="compositionally biased region" description="Basic and acidic residues" evidence="1">
    <location>
        <begin position="135"/>
        <end position="145"/>
    </location>
</feature>
<dbReference type="OrthoDB" id="313045at2759"/>
<feature type="compositionally biased region" description="Low complexity" evidence="1">
    <location>
        <begin position="1"/>
        <end position="14"/>
    </location>
</feature>
<gene>
    <name evidence="2" type="ORF">POCTA_138.1.T0130335</name>
</gene>
<dbReference type="AlphaFoldDB" id="A0A8S1SS55"/>
<sequence length="686" mass="80171">MENQSQGQTSNQSQSKHRQQDSVGSAIYPDSILSQKQNHSSQQSQALNGSQLKRKSSTQNKNESFTQNNDQDEQNENNELSKSWNNQDSLNQIDHQGDQFNSQDQDNDSAQTFHQNQSKIVENAEDQDFQELRENKQMKKSEEQSNRQTQIAKEENQSNFVLKQVPTEVTDIRQNDEEIQNNDKMLKTQEVMEKFKQVIKSPKTRSPQLSSEDPYQFNKPIIKPLQLSQQDNEKYSEKMIEMNLKEIYKFYSKQTQTSNKQNTFDQLQQIQQVMTLQKFMYFCKNFELIDLEIDNDFVYQHTGQAATKPLNKIKYKHKEKENFIVTKVILVEIFKKCSNIQELTYQEFLSALMKIADVIFPVDNSLRALYDYLGVHDPKIYRKKMIVVGKPFNTKDQSEILTQEKLCSRRLILPAKPKPRAESFKQEPALTNVNNISVQEKPKNSAKNLQKQKEKSNNLINWEDLGNVPKGFDPKELLLEQDLSDKEDEYYLQEYLIPTIERGKKEEALLKAQQQRLQSSNQEQQQQVEDKYSNHNQNNITIEDYSQQQAVNQQKIYKQLLHQQQTQQIQSTMQTDQSPNINTNQSSNQTPLLLSKKKNFIGARQLQESQSYSQSYKAQQIKANKQSAKVVLNTSVEHNSPITIRKENEGLNAIKRAEAEKKQREQQIFVAFIKNQEQREKKVNKK</sequence>
<feature type="region of interest" description="Disordered" evidence="1">
    <location>
        <begin position="511"/>
        <end position="531"/>
    </location>
</feature>
<feature type="compositionally biased region" description="Polar residues" evidence="1">
    <location>
        <begin position="578"/>
        <end position="589"/>
    </location>
</feature>
<protein>
    <submittedName>
        <fullName evidence="2">Uncharacterized protein</fullName>
    </submittedName>
</protein>
<feature type="compositionally biased region" description="Polar residues" evidence="1">
    <location>
        <begin position="46"/>
        <end position="66"/>
    </location>
</feature>
<accession>A0A8S1SS55</accession>
<dbReference type="Proteomes" id="UP000683925">
    <property type="component" value="Unassembled WGS sequence"/>
</dbReference>
<keyword evidence="3" id="KW-1185">Reference proteome</keyword>
<organism evidence="2 3">
    <name type="scientific">Paramecium octaurelia</name>
    <dbReference type="NCBI Taxonomy" id="43137"/>
    <lineage>
        <taxon>Eukaryota</taxon>
        <taxon>Sar</taxon>
        <taxon>Alveolata</taxon>
        <taxon>Ciliophora</taxon>
        <taxon>Intramacronucleata</taxon>
        <taxon>Oligohymenophorea</taxon>
        <taxon>Peniculida</taxon>
        <taxon>Parameciidae</taxon>
        <taxon>Paramecium</taxon>
    </lineage>
</organism>
<proteinExistence type="predicted"/>
<comment type="caution">
    <text evidence="2">The sequence shown here is derived from an EMBL/GenBank/DDBJ whole genome shotgun (WGS) entry which is preliminary data.</text>
</comment>
<feature type="compositionally biased region" description="Polar residues" evidence="1">
    <location>
        <begin position="80"/>
        <end position="94"/>
    </location>
</feature>
<feature type="compositionally biased region" description="Low complexity" evidence="1">
    <location>
        <begin position="513"/>
        <end position="527"/>
    </location>
</feature>
<evidence type="ECO:0000313" key="3">
    <source>
        <dbReference type="Proteomes" id="UP000683925"/>
    </source>
</evidence>
<dbReference type="EMBL" id="CAJJDP010000012">
    <property type="protein sequence ID" value="CAD8142169.1"/>
    <property type="molecule type" value="Genomic_DNA"/>
</dbReference>
<feature type="compositionally biased region" description="Low complexity" evidence="1">
    <location>
        <begin position="568"/>
        <end position="577"/>
    </location>
</feature>
<name>A0A8S1SS55_PAROT</name>
<evidence type="ECO:0000256" key="1">
    <source>
        <dbReference type="SAM" id="MobiDB-lite"/>
    </source>
</evidence>
<feature type="compositionally biased region" description="Polar residues" evidence="1">
    <location>
        <begin position="146"/>
        <end position="160"/>
    </location>
</feature>
<feature type="region of interest" description="Disordered" evidence="1">
    <location>
        <begin position="135"/>
        <end position="160"/>
    </location>
</feature>